<evidence type="ECO:0000313" key="2">
    <source>
        <dbReference type="EMBL" id="PSH58398.1"/>
    </source>
</evidence>
<dbReference type="Pfam" id="PF05050">
    <property type="entry name" value="Methyltransf_21"/>
    <property type="match status" value="1"/>
</dbReference>
<dbReference type="InterPro" id="IPR029063">
    <property type="entry name" value="SAM-dependent_MTases_sf"/>
</dbReference>
<dbReference type="AlphaFoldDB" id="A0A2P7AW08"/>
<dbReference type="SUPFAM" id="SSF53335">
    <property type="entry name" value="S-adenosyl-L-methionine-dependent methyltransferases"/>
    <property type="match status" value="1"/>
</dbReference>
<dbReference type="PANTHER" id="PTHR34203">
    <property type="entry name" value="METHYLTRANSFERASE, FKBM FAMILY PROTEIN"/>
    <property type="match status" value="1"/>
</dbReference>
<dbReference type="InterPro" id="IPR052514">
    <property type="entry name" value="SAM-dependent_MTase"/>
</dbReference>
<evidence type="ECO:0000313" key="3">
    <source>
        <dbReference type="Proteomes" id="UP000241158"/>
    </source>
</evidence>
<dbReference type="Gene3D" id="3.40.50.150">
    <property type="entry name" value="Vaccinia Virus protein VP39"/>
    <property type="match status" value="1"/>
</dbReference>
<reference evidence="3" key="1">
    <citation type="submission" date="2017-11" db="EMBL/GenBank/DDBJ databases">
        <authorList>
            <person name="Kuznetsova I."/>
            <person name="Sazanova A."/>
            <person name="Chirak E."/>
            <person name="Safronova V."/>
            <person name="Willems A."/>
        </authorList>
    </citation>
    <scope>NUCLEOTIDE SEQUENCE [LARGE SCALE GENOMIC DNA]</scope>
    <source>
        <strain evidence="3">PEPV15</strain>
    </source>
</reference>
<protein>
    <recommendedName>
        <fullName evidence="1">Methyltransferase FkbM domain-containing protein</fullName>
    </recommendedName>
</protein>
<evidence type="ECO:0000259" key="1">
    <source>
        <dbReference type="Pfam" id="PF05050"/>
    </source>
</evidence>
<dbReference type="RefSeq" id="WP_106716840.1">
    <property type="nucleotide sequence ID" value="NZ_JACHXT010000001.1"/>
</dbReference>
<comment type="caution">
    <text evidence="2">The sequence shown here is derived from an EMBL/GenBank/DDBJ whole genome shotgun (WGS) entry which is preliminary data.</text>
</comment>
<accession>A0A2P7AW08</accession>
<dbReference type="NCBIfam" id="TIGR01444">
    <property type="entry name" value="fkbM_fam"/>
    <property type="match status" value="1"/>
</dbReference>
<organism evidence="2 3">
    <name type="scientific">Phyllobacterium endophyticum</name>
    <dbReference type="NCBI Taxonomy" id="1149773"/>
    <lineage>
        <taxon>Bacteria</taxon>
        <taxon>Pseudomonadati</taxon>
        <taxon>Pseudomonadota</taxon>
        <taxon>Alphaproteobacteria</taxon>
        <taxon>Hyphomicrobiales</taxon>
        <taxon>Phyllobacteriaceae</taxon>
        <taxon>Phyllobacterium</taxon>
    </lineage>
</organism>
<gene>
    <name evidence="2" type="ORF">CU100_12390</name>
</gene>
<dbReference type="Proteomes" id="UP000241158">
    <property type="component" value="Unassembled WGS sequence"/>
</dbReference>
<dbReference type="EMBL" id="PGGN01000002">
    <property type="protein sequence ID" value="PSH58398.1"/>
    <property type="molecule type" value="Genomic_DNA"/>
</dbReference>
<dbReference type="OrthoDB" id="7272699at2"/>
<sequence length="438" mass="48179">MDKTYREKIDVKVAFESAMKRQTPIPSAVQEPTNAVPEPANIGPEVSSHIPDSSVKNNIRSLLRPVLRISARLARPIVRPILFRLRRYFLDELRRDLDNMHRESLGEMRSASEQIFVGVQRRLDATSANISAEIANSLGFLSQSPLTQGHEDYSALNARLERVEDYSALIARRFALNSGPDVIVRTVVGYVLCPSSDHALVTSLIEAGELETGTRLLIERLLKPGDTFVDVGANVGLHTLGAARTMEGKGEIVAFEPFGPTKQLLDRTLWMNGFSSMTKVHEAAVSNRSGSANLFLGPTSGHHSLTAIDVPEHLTETTAEVRIVTLDEVLDEGKSVDLIKIDVEGAELEVIQGAQSIIRNNPDIGLIVEFGPSHLKRAGHTSVGWISKFREMGFDYMAIHPQTGLLEYLSIAQMEAQDSVNLFFARAGSPLNERARAI</sequence>
<keyword evidence="3" id="KW-1185">Reference proteome</keyword>
<feature type="domain" description="Methyltransferase FkbM" evidence="1">
    <location>
        <begin position="230"/>
        <end position="396"/>
    </location>
</feature>
<dbReference type="InterPro" id="IPR006342">
    <property type="entry name" value="FkbM_mtfrase"/>
</dbReference>
<name>A0A2P7AW08_9HYPH</name>
<dbReference type="PANTHER" id="PTHR34203:SF15">
    <property type="entry name" value="SLL1173 PROTEIN"/>
    <property type="match status" value="1"/>
</dbReference>
<proteinExistence type="predicted"/>